<evidence type="ECO:0000313" key="2">
    <source>
        <dbReference type="Proteomes" id="UP000688947"/>
    </source>
</evidence>
<accession>A0A8T1U0J4</accession>
<gene>
    <name evidence="1" type="ORF">JG687_00012885</name>
</gene>
<sequence length="534" mass="60551">MPVQVQSDILGREYLSLKPVHRDDPVLPRSRAMKPVAHSKRKPLVKSRLAMVSKSERAKKSRRLPSDETVFYSNIWSPPDVPSTKISTQLVDISQVAHVLTTIDYKSGYEGSTDIEFFNIWTSLESHKNALVVKTAMLSKTQQSVSNLSAPISEHSSEEGSSVVTPSTILSLGPLRMDADTLRRELSSDDFANVMNTPVSGPVRKGENVVFSNVLTRNDEVDMSWNSQFLLGLHEPVRHALYVIDRFLEHSRDLKSPMNWNVREFFSWFKLHFVEFVRNQHDVKSTVLLPLVVIKFVEKRDIVVFYQAIFALVDVIVAQEDDLVFSAASSADSWQTRLGILQDDIRRLNHLLFNVLALEEEAFKPAIELAFSEKAFQRYVMPRIFRATKPKRVMVPWIVERSRVWGGTKVAKAYKGDLSFTARFLYDHVWYPYFETNIASAMKHLDNDMKGVTAKDSDESCIWDALSAQTIANGYKKRGLQLDIDCIAAASLVDELKRLSLVGPAVDDDQDFDRITDEAAEDRTGDHIIEEAVV</sequence>
<evidence type="ECO:0000313" key="1">
    <source>
        <dbReference type="EMBL" id="KAG6952652.1"/>
    </source>
</evidence>
<name>A0A8T1U0J4_9STRA</name>
<dbReference type="EMBL" id="JAENGZ010000901">
    <property type="protein sequence ID" value="KAG6952652.1"/>
    <property type="molecule type" value="Genomic_DNA"/>
</dbReference>
<dbReference type="VEuPathDB" id="FungiDB:PC110_g17302"/>
<reference evidence="1" key="1">
    <citation type="submission" date="2021-01" db="EMBL/GenBank/DDBJ databases">
        <title>Phytophthora aleatoria, a newly-described species from Pinus radiata is distinct from Phytophthora cactorum isolates based on comparative genomics.</title>
        <authorList>
            <person name="Mcdougal R."/>
            <person name="Panda P."/>
            <person name="Williams N."/>
            <person name="Studholme D.J."/>
        </authorList>
    </citation>
    <scope>NUCLEOTIDE SEQUENCE</scope>
    <source>
        <strain evidence="1">NZFS 3830</strain>
    </source>
</reference>
<proteinExistence type="predicted"/>
<dbReference type="Proteomes" id="UP000688947">
    <property type="component" value="Unassembled WGS sequence"/>
</dbReference>
<dbReference type="VEuPathDB" id="FungiDB:PC110_g13149"/>
<dbReference type="OrthoDB" id="106913at2759"/>
<organism evidence="1 2">
    <name type="scientific">Phytophthora cactorum</name>
    <dbReference type="NCBI Taxonomy" id="29920"/>
    <lineage>
        <taxon>Eukaryota</taxon>
        <taxon>Sar</taxon>
        <taxon>Stramenopiles</taxon>
        <taxon>Oomycota</taxon>
        <taxon>Peronosporomycetes</taxon>
        <taxon>Peronosporales</taxon>
        <taxon>Peronosporaceae</taxon>
        <taxon>Phytophthora</taxon>
    </lineage>
</organism>
<comment type="caution">
    <text evidence="1">The sequence shown here is derived from an EMBL/GenBank/DDBJ whole genome shotgun (WGS) entry which is preliminary data.</text>
</comment>
<dbReference type="AlphaFoldDB" id="A0A8T1U0J4"/>
<protein>
    <submittedName>
        <fullName evidence="1">Uncharacterized protein</fullName>
    </submittedName>
</protein>